<dbReference type="InterPro" id="IPR001878">
    <property type="entry name" value="Znf_CCHC"/>
</dbReference>
<evidence type="ECO:0000256" key="3">
    <source>
        <dbReference type="SAM" id="MobiDB-lite"/>
    </source>
</evidence>
<dbReference type="Gene3D" id="4.10.60.10">
    <property type="entry name" value="Zinc finger, CCHC-type"/>
    <property type="match status" value="1"/>
</dbReference>
<reference evidence="6" key="2">
    <citation type="journal article" date="2017" name="J. Anim. Genet.">
        <title>Multiple reference genome sequences of hot pepper reveal the massive evolution of plant disease resistance genes by retroduplication.</title>
        <authorList>
            <person name="Kim S."/>
            <person name="Park J."/>
            <person name="Yeom S.-I."/>
            <person name="Kim Y.-M."/>
            <person name="Seo E."/>
            <person name="Kim K.-T."/>
            <person name="Kim M.-S."/>
            <person name="Lee J.M."/>
            <person name="Cheong K."/>
            <person name="Shin H.-S."/>
            <person name="Kim S.-B."/>
            <person name="Han K."/>
            <person name="Lee J."/>
            <person name="Park M."/>
            <person name="Lee H.-A."/>
            <person name="Lee H.-Y."/>
            <person name="Lee Y."/>
            <person name="Oh S."/>
            <person name="Lee J.H."/>
            <person name="Choi E."/>
            <person name="Choi E."/>
            <person name="Lee S.E."/>
            <person name="Jeon J."/>
            <person name="Kim H."/>
            <person name="Choi G."/>
            <person name="Song H."/>
            <person name="Lee J."/>
            <person name="Lee S.-C."/>
            <person name="Kwon J.-K."/>
            <person name="Lee H.-Y."/>
            <person name="Koo N."/>
            <person name="Hong Y."/>
            <person name="Kim R.W."/>
            <person name="Kang W.-H."/>
            <person name="Huh J.H."/>
            <person name="Kang B.-C."/>
            <person name="Yang T.-J."/>
            <person name="Lee Y.-H."/>
            <person name="Bennetzen J.L."/>
            <person name="Choi D."/>
        </authorList>
    </citation>
    <scope>NUCLEOTIDE SEQUENCE [LARGE SCALE GENOMIC DNA]</scope>
    <source>
        <strain evidence="6">cv. PBC81</strain>
    </source>
</reference>
<feature type="compositionally biased region" description="Basic residues" evidence="3">
    <location>
        <begin position="688"/>
        <end position="702"/>
    </location>
</feature>
<dbReference type="Pfam" id="PF13976">
    <property type="entry name" value="gag_pre-integrs"/>
    <property type="match status" value="1"/>
</dbReference>
<dbReference type="SUPFAM" id="SSF48264">
    <property type="entry name" value="Cytochrome P450"/>
    <property type="match status" value="1"/>
</dbReference>
<dbReference type="GO" id="GO:0004497">
    <property type="term" value="F:monooxygenase activity"/>
    <property type="evidence" value="ECO:0007669"/>
    <property type="project" value="InterPro"/>
</dbReference>
<feature type="region of interest" description="Disordered" evidence="3">
    <location>
        <begin position="664"/>
        <end position="702"/>
    </location>
</feature>
<protein>
    <submittedName>
        <fullName evidence="5">Geraniol 8-hydroxylase</fullName>
    </submittedName>
</protein>
<accession>A0A2G2V5Q5</accession>
<dbReference type="PANTHER" id="PTHR47592">
    <property type="entry name" value="PBF68 PROTEIN"/>
    <property type="match status" value="1"/>
</dbReference>
<comment type="caution">
    <text evidence="5">The sequence shown here is derived from an EMBL/GenBank/DDBJ whole genome shotgun (WGS) entry which is preliminary data.</text>
</comment>
<dbReference type="Pfam" id="PF14223">
    <property type="entry name" value="Retrotran_gag_2"/>
    <property type="match status" value="1"/>
</dbReference>
<keyword evidence="2" id="KW-0863">Zinc-finger</keyword>
<dbReference type="Pfam" id="PF22936">
    <property type="entry name" value="Pol_BBD"/>
    <property type="match status" value="1"/>
</dbReference>
<dbReference type="InterPro" id="IPR001128">
    <property type="entry name" value="Cyt_P450"/>
</dbReference>
<dbReference type="Proteomes" id="UP000224567">
    <property type="component" value="Unassembled WGS sequence"/>
</dbReference>
<dbReference type="Pfam" id="PF00098">
    <property type="entry name" value="zf-CCHC"/>
    <property type="match status" value="1"/>
</dbReference>
<dbReference type="PROSITE" id="PS50158">
    <property type="entry name" value="ZF_CCHC"/>
    <property type="match status" value="1"/>
</dbReference>
<evidence type="ECO:0000313" key="5">
    <source>
        <dbReference type="EMBL" id="PHT28277.1"/>
    </source>
</evidence>
<proteinExistence type="predicted"/>
<dbReference type="GO" id="GO:0016705">
    <property type="term" value="F:oxidoreductase activity, acting on paired donors, with incorporation or reduction of molecular oxygen"/>
    <property type="evidence" value="ECO:0007669"/>
    <property type="project" value="InterPro"/>
</dbReference>
<feature type="domain" description="CCHC-type" evidence="4">
    <location>
        <begin position="708"/>
        <end position="723"/>
    </location>
</feature>
<gene>
    <name evidence="5" type="ORF">CQW23_32123</name>
</gene>
<dbReference type="Gene3D" id="1.10.630.10">
    <property type="entry name" value="Cytochrome P450"/>
    <property type="match status" value="1"/>
</dbReference>
<dbReference type="InterPro" id="IPR002401">
    <property type="entry name" value="Cyt_P450_E_grp-I"/>
</dbReference>
<keyword evidence="2" id="KW-0862">Zinc</keyword>
<evidence type="ECO:0000313" key="6">
    <source>
        <dbReference type="Proteomes" id="UP000224567"/>
    </source>
</evidence>
<dbReference type="EMBL" id="MLFT02000240">
    <property type="protein sequence ID" value="PHT28277.1"/>
    <property type="molecule type" value="Genomic_DNA"/>
</dbReference>
<dbReference type="InterPro" id="IPR054722">
    <property type="entry name" value="PolX-like_BBD"/>
</dbReference>
<sequence>MDYYTLVFGSIFALSFLCIIAKICSSGIKKLPPGPSPWPIIGNMHLLGAKLHVSLANLAKTYGPIMSLKLGQLTAVVISSSSMAKQVLKYQDQDFSTYRFVPDAVQAHNYCKFSIPWLPVCPQWRTLRRILNTNLISSNKLDSNQHLRSQKVKELIGYCSKCSQEGEALDVGEVAFKTNLNLLSNTLFSKDLADPFSDSKVELKDVIWGIMNELGKPNLVDFFPILQKIDLQGIRRRTATHIGKLFKLFDGLINERLEERRRGFTEKSDVLEMFLNISEENPEEIDHNHIKSLFLDLFGAATDTTTSTVEWAMAEMLKQPEIMKKAQTELAEITGEGISVEEVDVSRLPYLQCIIKETLRMHPPVPLLVPRKVEQDVELCSYIILKGSQIVASVTEGCTVSDCCFRKLQLFNENTHCFVKRLQTSSSCLKNTLKCDHSNRKMTTESQMMDATTSMGATNIATSSRTNAPPTMAPAEKLRKFSGIDFKRWKQKMFFYLTTLCLQWFTSEDAPEVPEGTSDKDRFVIVEAWKHSDFLCRNYILSGLQDDLYNVYSGTKTSKELWEALERKYKTEDAGIKKFLVARFLDFKMIDNKSVVSQVQELQVIIHDLLAEGLIVNDAFQVAAIVEKLPPLWKDFKNYLKHKRKEMTVEDLIVRLRIEEDNKAAERRSKGNSTMSGAHIVEDGQNNSKKRKNVEHGSNHPKKKFKGKCFNCGKVGHKSTDCRAPKKGKKKDQANLIESNKDYDDLCAMFTECNMVGNPRAWWMDSGATRHVCASKELFSTYAPAQAEETIYMANSATAKVEGIGKVCLKMTSGKVLTLNNVLYVPELRRNLISVSLLDKNSFKCVTVSGKIVVSKGEMYVGKGYLEEGLSKMNVMTVEMNKHSNSSYLLESYNLWHERLGHVNYKALRKLINLEILPNFECNKSKCQTCVESKYAKHPFDMVEAGEGTSMEDVQFIGPAVRLNIWEVPLLPVRREFCSLYADSNDMTCMWNFHPDLKIQTNQDVMKQDGEYDEEEALEEINKELEQFEDKPNPNLNETESINLGNKEDVRETKISVHALPQLKDGMIQALIHYKDVFAWSYDDMPNLSTELVAHKLPTDPAFPPVK</sequence>
<dbReference type="Pfam" id="PF00067">
    <property type="entry name" value="p450"/>
    <property type="match status" value="1"/>
</dbReference>
<dbReference type="OrthoDB" id="2789670at2759"/>
<dbReference type="AlphaFoldDB" id="A0A2G2V5Q5"/>
<dbReference type="GO" id="GO:0003676">
    <property type="term" value="F:nucleic acid binding"/>
    <property type="evidence" value="ECO:0007669"/>
    <property type="project" value="InterPro"/>
</dbReference>
<name>A0A2G2V5Q5_CAPBA</name>
<dbReference type="PANTHER" id="PTHR47592:SF27">
    <property type="entry name" value="OS08G0421700 PROTEIN"/>
    <property type="match status" value="1"/>
</dbReference>
<dbReference type="GO" id="GO:0005506">
    <property type="term" value="F:iron ion binding"/>
    <property type="evidence" value="ECO:0007669"/>
    <property type="project" value="InterPro"/>
</dbReference>
<dbReference type="GO" id="GO:0008270">
    <property type="term" value="F:zinc ion binding"/>
    <property type="evidence" value="ECO:0007669"/>
    <property type="project" value="UniProtKB-KW"/>
</dbReference>
<evidence type="ECO:0000259" key="4">
    <source>
        <dbReference type="PROSITE" id="PS50158"/>
    </source>
</evidence>
<dbReference type="InterPro" id="IPR036396">
    <property type="entry name" value="Cyt_P450_sf"/>
</dbReference>
<evidence type="ECO:0000256" key="2">
    <source>
        <dbReference type="PROSITE-ProRule" id="PRU00047"/>
    </source>
</evidence>
<dbReference type="PRINTS" id="PR00463">
    <property type="entry name" value="EP450I"/>
</dbReference>
<evidence type="ECO:0000256" key="1">
    <source>
        <dbReference type="ARBA" id="ARBA00023002"/>
    </source>
</evidence>
<dbReference type="SMART" id="SM00343">
    <property type="entry name" value="ZnF_C2HC"/>
    <property type="match status" value="1"/>
</dbReference>
<dbReference type="InterPro" id="IPR025724">
    <property type="entry name" value="GAG-pre-integrase_dom"/>
</dbReference>
<dbReference type="STRING" id="33114.A0A2G2V5Q5"/>
<reference evidence="5 6" key="1">
    <citation type="journal article" date="2017" name="Genome Biol.">
        <title>New reference genome sequences of hot pepper reveal the massive evolution of plant disease-resistance genes by retroduplication.</title>
        <authorList>
            <person name="Kim S."/>
            <person name="Park J."/>
            <person name="Yeom S.I."/>
            <person name="Kim Y.M."/>
            <person name="Seo E."/>
            <person name="Kim K.T."/>
            <person name="Kim M.S."/>
            <person name="Lee J.M."/>
            <person name="Cheong K."/>
            <person name="Shin H.S."/>
            <person name="Kim S.B."/>
            <person name="Han K."/>
            <person name="Lee J."/>
            <person name="Park M."/>
            <person name="Lee H.A."/>
            <person name="Lee H.Y."/>
            <person name="Lee Y."/>
            <person name="Oh S."/>
            <person name="Lee J.H."/>
            <person name="Choi E."/>
            <person name="Choi E."/>
            <person name="Lee S.E."/>
            <person name="Jeon J."/>
            <person name="Kim H."/>
            <person name="Choi G."/>
            <person name="Song H."/>
            <person name="Lee J."/>
            <person name="Lee S.C."/>
            <person name="Kwon J.K."/>
            <person name="Lee H.Y."/>
            <person name="Koo N."/>
            <person name="Hong Y."/>
            <person name="Kim R.W."/>
            <person name="Kang W.H."/>
            <person name="Huh J.H."/>
            <person name="Kang B.C."/>
            <person name="Yang T.J."/>
            <person name="Lee Y.H."/>
            <person name="Bennetzen J.L."/>
            <person name="Choi D."/>
        </authorList>
    </citation>
    <scope>NUCLEOTIDE SEQUENCE [LARGE SCALE GENOMIC DNA]</scope>
    <source>
        <strain evidence="6">cv. PBC81</strain>
    </source>
</reference>
<dbReference type="SUPFAM" id="SSF57756">
    <property type="entry name" value="Retrovirus zinc finger-like domains"/>
    <property type="match status" value="1"/>
</dbReference>
<dbReference type="InterPro" id="IPR036875">
    <property type="entry name" value="Znf_CCHC_sf"/>
</dbReference>
<keyword evidence="6" id="KW-1185">Reference proteome</keyword>
<keyword evidence="1" id="KW-0560">Oxidoreductase</keyword>
<dbReference type="GO" id="GO:0020037">
    <property type="term" value="F:heme binding"/>
    <property type="evidence" value="ECO:0007669"/>
    <property type="project" value="InterPro"/>
</dbReference>
<keyword evidence="2" id="KW-0479">Metal-binding</keyword>
<organism evidence="5 6">
    <name type="scientific">Capsicum baccatum</name>
    <name type="common">Peruvian pepper</name>
    <dbReference type="NCBI Taxonomy" id="33114"/>
    <lineage>
        <taxon>Eukaryota</taxon>
        <taxon>Viridiplantae</taxon>
        <taxon>Streptophyta</taxon>
        <taxon>Embryophyta</taxon>
        <taxon>Tracheophyta</taxon>
        <taxon>Spermatophyta</taxon>
        <taxon>Magnoliopsida</taxon>
        <taxon>eudicotyledons</taxon>
        <taxon>Gunneridae</taxon>
        <taxon>Pentapetalae</taxon>
        <taxon>asterids</taxon>
        <taxon>lamiids</taxon>
        <taxon>Solanales</taxon>
        <taxon>Solanaceae</taxon>
        <taxon>Solanoideae</taxon>
        <taxon>Capsiceae</taxon>
        <taxon>Capsicum</taxon>
    </lineage>
</organism>